<sequence>MAGGIKRLAKETAVYGLSSILGRFLNWCFVFLYINVLKSTSEYGIVTNLYAFMALLLIILTYGLETGFFRFANDKNCKDPMTVYTTGLISLATTSTLFFVLVAIFLKPLSSALGYPDGEACVMMLSIIIAIDAFTSLPFAFLRYKQKALRFAALKLLSIAINIALNLFFFLVCPAIYKNNPDAVSWFFNPDRLVEYIFISNLISSAVTLVMLLPELTGIKYRFDLSLWKRMLRYSFPLLILGVAGIMNQTFDKMFYPTLASGRPDFMGELGVYGAAYKVAIVMVMFTQAFRFAYEPFIFAKNREESLDKSKETYASAMKYFIIFSLFIFLAVMFYIDIVKLVMPAEYFKGVKIVPVVMAGEIFFGVFYNLSLWYKLTDRTQWGAWFSLGGFVITAAINIDFVPQYGYMACAWGAFFCYLAMMLSSYFIGQHYFPIKYDLKGIAAYSAIAVAAYAAAVYVPIENEVASYAFRTLLLVLFVLYAFKRDMHVSMADIRKILHR</sequence>
<dbReference type="PANTHER" id="PTHR30250">
    <property type="entry name" value="PST FAMILY PREDICTED COLANIC ACID TRANSPORTER"/>
    <property type="match status" value="1"/>
</dbReference>
<feature type="transmembrane region" description="Helical" evidence="6">
    <location>
        <begin position="156"/>
        <end position="177"/>
    </location>
</feature>
<dbReference type="AlphaFoldDB" id="A0A9D9E5J8"/>
<gene>
    <name evidence="7" type="ORF">IAC54_07940</name>
</gene>
<keyword evidence="2" id="KW-1003">Cell membrane</keyword>
<feature type="transmembrane region" description="Helical" evidence="6">
    <location>
        <begin position="350"/>
        <end position="370"/>
    </location>
</feature>
<organism evidence="7 8">
    <name type="scientific">Candidatus Caccoplasma merdipullorum</name>
    <dbReference type="NCBI Taxonomy" id="2840718"/>
    <lineage>
        <taxon>Bacteria</taxon>
        <taxon>Pseudomonadati</taxon>
        <taxon>Bacteroidota</taxon>
        <taxon>Bacteroidia</taxon>
        <taxon>Bacteroidales</taxon>
        <taxon>Bacteroidaceae</taxon>
        <taxon>Bacteroidaceae incertae sedis</taxon>
        <taxon>Candidatus Caccoplasma</taxon>
    </lineage>
</organism>
<dbReference type="EMBL" id="JADIMW010000083">
    <property type="protein sequence ID" value="MBO8438808.1"/>
    <property type="molecule type" value="Genomic_DNA"/>
</dbReference>
<dbReference type="GO" id="GO:0005886">
    <property type="term" value="C:plasma membrane"/>
    <property type="evidence" value="ECO:0007669"/>
    <property type="project" value="UniProtKB-SubCell"/>
</dbReference>
<comment type="subcellular location">
    <subcellularLocation>
        <location evidence="1">Cell membrane</location>
        <topology evidence="1">Multi-pass membrane protein</topology>
    </subcellularLocation>
</comment>
<dbReference type="Proteomes" id="UP000823636">
    <property type="component" value="Unassembled WGS sequence"/>
</dbReference>
<evidence type="ECO:0000256" key="2">
    <source>
        <dbReference type="ARBA" id="ARBA00022475"/>
    </source>
</evidence>
<feature type="transmembrane region" description="Helical" evidence="6">
    <location>
        <begin position="271"/>
        <end position="294"/>
    </location>
</feature>
<feature type="transmembrane region" description="Helical" evidence="6">
    <location>
        <begin position="122"/>
        <end position="144"/>
    </location>
</feature>
<dbReference type="Pfam" id="PF01943">
    <property type="entry name" value="Polysacc_synt"/>
    <property type="match status" value="1"/>
</dbReference>
<keyword evidence="5 6" id="KW-0472">Membrane</keyword>
<feature type="transmembrane region" description="Helical" evidence="6">
    <location>
        <begin position="12"/>
        <end position="34"/>
    </location>
</feature>
<keyword evidence="4 6" id="KW-1133">Transmembrane helix</keyword>
<feature type="transmembrane region" description="Helical" evidence="6">
    <location>
        <begin position="465"/>
        <end position="483"/>
    </location>
</feature>
<comment type="caution">
    <text evidence="7">The sequence shown here is derived from an EMBL/GenBank/DDBJ whole genome shotgun (WGS) entry which is preliminary data.</text>
</comment>
<feature type="transmembrane region" description="Helical" evidence="6">
    <location>
        <begin position="231"/>
        <end position="251"/>
    </location>
</feature>
<evidence type="ECO:0000256" key="5">
    <source>
        <dbReference type="ARBA" id="ARBA00023136"/>
    </source>
</evidence>
<feature type="transmembrane region" description="Helical" evidence="6">
    <location>
        <begin position="320"/>
        <end position="338"/>
    </location>
</feature>
<feature type="transmembrane region" description="Helical" evidence="6">
    <location>
        <begin position="197"/>
        <end position="219"/>
    </location>
</feature>
<feature type="transmembrane region" description="Helical" evidence="6">
    <location>
        <begin position="441"/>
        <end position="459"/>
    </location>
</feature>
<accession>A0A9D9E5J8</accession>
<evidence type="ECO:0000256" key="1">
    <source>
        <dbReference type="ARBA" id="ARBA00004651"/>
    </source>
</evidence>
<reference evidence="7" key="2">
    <citation type="journal article" date="2021" name="PeerJ">
        <title>Extensive microbial diversity within the chicken gut microbiome revealed by metagenomics and culture.</title>
        <authorList>
            <person name="Gilroy R."/>
            <person name="Ravi A."/>
            <person name="Getino M."/>
            <person name="Pursley I."/>
            <person name="Horton D.L."/>
            <person name="Alikhan N.F."/>
            <person name="Baker D."/>
            <person name="Gharbi K."/>
            <person name="Hall N."/>
            <person name="Watson M."/>
            <person name="Adriaenssens E.M."/>
            <person name="Foster-Nyarko E."/>
            <person name="Jarju S."/>
            <person name="Secka A."/>
            <person name="Antonio M."/>
            <person name="Oren A."/>
            <person name="Chaudhuri R.R."/>
            <person name="La Ragione R."/>
            <person name="Hildebrand F."/>
            <person name="Pallen M.J."/>
        </authorList>
    </citation>
    <scope>NUCLEOTIDE SEQUENCE</scope>
    <source>
        <strain evidence="7">G3-4614</strain>
    </source>
</reference>
<name>A0A9D9E5J8_9BACT</name>
<protein>
    <submittedName>
        <fullName evidence="7">Oligosaccharide flippase family protein</fullName>
    </submittedName>
</protein>
<feature type="transmembrane region" description="Helical" evidence="6">
    <location>
        <begin position="382"/>
        <end position="399"/>
    </location>
</feature>
<proteinExistence type="predicted"/>
<dbReference type="InterPro" id="IPR050833">
    <property type="entry name" value="Poly_Biosynth_Transport"/>
</dbReference>
<evidence type="ECO:0000313" key="8">
    <source>
        <dbReference type="Proteomes" id="UP000823636"/>
    </source>
</evidence>
<evidence type="ECO:0000313" key="7">
    <source>
        <dbReference type="EMBL" id="MBO8438808.1"/>
    </source>
</evidence>
<reference evidence="7" key="1">
    <citation type="submission" date="2020-10" db="EMBL/GenBank/DDBJ databases">
        <authorList>
            <person name="Gilroy R."/>
        </authorList>
    </citation>
    <scope>NUCLEOTIDE SEQUENCE</scope>
    <source>
        <strain evidence="7">G3-4614</strain>
    </source>
</reference>
<feature type="transmembrane region" description="Helical" evidence="6">
    <location>
        <begin position="405"/>
        <end position="429"/>
    </location>
</feature>
<dbReference type="PANTHER" id="PTHR30250:SF11">
    <property type="entry name" value="O-ANTIGEN TRANSPORTER-RELATED"/>
    <property type="match status" value="1"/>
</dbReference>
<evidence type="ECO:0000256" key="3">
    <source>
        <dbReference type="ARBA" id="ARBA00022692"/>
    </source>
</evidence>
<evidence type="ECO:0000256" key="4">
    <source>
        <dbReference type="ARBA" id="ARBA00022989"/>
    </source>
</evidence>
<evidence type="ECO:0000256" key="6">
    <source>
        <dbReference type="SAM" id="Phobius"/>
    </source>
</evidence>
<feature type="transmembrane region" description="Helical" evidence="6">
    <location>
        <begin position="49"/>
        <end position="71"/>
    </location>
</feature>
<feature type="transmembrane region" description="Helical" evidence="6">
    <location>
        <begin position="83"/>
        <end position="106"/>
    </location>
</feature>
<dbReference type="InterPro" id="IPR002797">
    <property type="entry name" value="Polysacc_synth"/>
</dbReference>
<keyword evidence="3 6" id="KW-0812">Transmembrane</keyword>